<dbReference type="AlphaFoldDB" id="A0A1F5WZ06"/>
<sequence length="217" mass="23703">MNNDYLSKPQNPPPAGEGAGIVLIHEFWGVNRQIKNMADKIAGEGFAVLAVDLYKGVTAKDAEEAKKMKDEVTDEHALECVQRAILKLQEEGIAGGKIAVWGFCFGGSIAFKSAVANLDAGAYIIYYGSMITDSEAVLKKIQKPVLGIFGAEDKSIPSTKVETMKNTLNILGKTNEIYIYPSAGHAFANEERENYNAEATSDAWEKTMAFLKKYLNI</sequence>
<dbReference type="STRING" id="1798351.A2930_01015"/>
<dbReference type="InterPro" id="IPR002925">
    <property type="entry name" value="Dienelactn_hydro"/>
</dbReference>
<reference evidence="2 3" key="1">
    <citation type="journal article" date="2016" name="Nat. Commun.">
        <title>Thousands of microbial genomes shed light on interconnected biogeochemical processes in an aquifer system.</title>
        <authorList>
            <person name="Anantharaman K."/>
            <person name="Brown C.T."/>
            <person name="Hug L.A."/>
            <person name="Sharon I."/>
            <person name="Castelle C.J."/>
            <person name="Probst A.J."/>
            <person name="Thomas B.C."/>
            <person name="Singh A."/>
            <person name="Wilkins M.J."/>
            <person name="Karaoz U."/>
            <person name="Brodie E.L."/>
            <person name="Williams K.H."/>
            <person name="Hubbard S.S."/>
            <person name="Banfield J.F."/>
        </authorList>
    </citation>
    <scope>NUCLEOTIDE SEQUENCE [LARGE SCALE GENOMIC DNA]</scope>
</reference>
<dbReference type="GO" id="GO:0016787">
    <property type="term" value="F:hydrolase activity"/>
    <property type="evidence" value="ECO:0007669"/>
    <property type="project" value="InterPro"/>
</dbReference>
<organism evidence="2 3">
    <name type="scientific">Candidatus Giovannonibacteria bacterium RIFCSPLOWO2_01_FULL_45_34</name>
    <dbReference type="NCBI Taxonomy" id="1798351"/>
    <lineage>
        <taxon>Bacteria</taxon>
        <taxon>Candidatus Giovannoniibacteriota</taxon>
    </lineage>
</organism>
<dbReference type="SUPFAM" id="SSF53474">
    <property type="entry name" value="alpha/beta-Hydrolases"/>
    <property type="match status" value="1"/>
</dbReference>
<dbReference type="Pfam" id="PF01738">
    <property type="entry name" value="DLH"/>
    <property type="match status" value="1"/>
</dbReference>
<dbReference type="InterPro" id="IPR029058">
    <property type="entry name" value="AB_hydrolase_fold"/>
</dbReference>
<feature type="domain" description="Dienelactone hydrolase" evidence="1">
    <location>
        <begin position="5"/>
        <end position="215"/>
    </location>
</feature>
<gene>
    <name evidence="2" type="ORF">A2930_01015</name>
</gene>
<dbReference type="PANTHER" id="PTHR46623">
    <property type="entry name" value="CARBOXYMETHYLENEBUTENOLIDASE-RELATED"/>
    <property type="match status" value="1"/>
</dbReference>
<dbReference type="Proteomes" id="UP000178114">
    <property type="component" value="Unassembled WGS sequence"/>
</dbReference>
<dbReference type="InterPro" id="IPR051049">
    <property type="entry name" value="Dienelactone_hydrolase-like"/>
</dbReference>
<dbReference type="PANTHER" id="PTHR46623:SF7">
    <property type="entry name" value="CARBOXYMETHYLENEBUTENOLIDASE"/>
    <property type="match status" value="1"/>
</dbReference>
<evidence type="ECO:0000313" key="3">
    <source>
        <dbReference type="Proteomes" id="UP000178114"/>
    </source>
</evidence>
<evidence type="ECO:0000259" key="1">
    <source>
        <dbReference type="Pfam" id="PF01738"/>
    </source>
</evidence>
<dbReference type="Gene3D" id="3.40.50.1820">
    <property type="entry name" value="alpha/beta hydrolase"/>
    <property type="match status" value="1"/>
</dbReference>
<proteinExistence type="predicted"/>
<protein>
    <recommendedName>
        <fullName evidence="1">Dienelactone hydrolase domain-containing protein</fullName>
    </recommendedName>
</protein>
<accession>A0A1F5WZ06</accession>
<name>A0A1F5WZ06_9BACT</name>
<comment type="caution">
    <text evidence="2">The sequence shown here is derived from an EMBL/GenBank/DDBJ whole genome shotgun (WGS) entry which is preliminary data.</text>
</comment>
<dbReference type="EMBL" id="MFID01000025">
    <property type="protein sequence ID" value="OGF80878.1"/>
    <property type="molecule type" value="Genomic_DNA"/>
</dbReference>
<evidence type="ECO:0000313" key="2">
    <source>
        <dbReference type="EMBL" id="OGF80878.1"/>
    </source>
</evidence>